<dbReference type="Proteomes" id="UP000001953">
    <property type="component" value="Chromosome"/>
</dbReference>
<dbReference type="STRING" id="323097.Nham_2390"/>
<dbReference type="AlphaFoldDB" id="Q1QKR6"/>
<proteinExistence type="predicted"/>
<accession>Q1QKR6</accession>
<name>Q1QKR6_NITHX</name>
<reference evidence="1 2" key="1">
    <citation type="submission" date="2006-03" db="EMBL/GenBank/DDBJ databases">
        <title>Complete sequence of chromosome of Nitrobacter hamburgensis X14.</title>
        <authorList>
            <consortium name="US DOE Joint Genome Institute"/>
            <person name="Copeland A."/>
            <person name="Lucas S."/>
            <person name="Lapidus A."/>
            <person name="Barry K."/>
            <person name="Detter J.C."/>
            <person name="Glavina del Rio T."/>
            <person name="Hammon N."/>
            <person name="Israni S."/>
            <person name="Dalin E."/>
            <person name="Tice H."/>
            <person name="Pitluck S."/>
            <person name="Chain P."/>
            <person name="Malfatti S."/>
            <person name="Shin M."/>
            <person name="Vergez L."/>
            <person name="Schmutz J."/>
            <person name="Larimer F."/>
            <person name="Land M."/>
            <person name="Hauser L."/>
            <person name="Kyrpides N."/>
            <person name="Ivanova N."/>
            <person name="Ward B."/>
            <person name="Arp D."/>
            <person name="Klotz M."/>
            <person name="Stein L."/>
            <person name="O'Mullan G."/>
            <person name="Starkenburg S."/>
            <person name="Sayavedra L."/>
            <person name="Poret-Peterson A.T."/>
            <person name="Gentry M.E."/>
            <person name="Bruce D."/>
            <person name="Richardson P."/>
        </authorList>
    </citation>
    <scope>NUCLEOTIDE SEQUENCE [LARGE SCALE GENOMIC DNA]</scope>
    <source>
        <strain evidence="2">DSM 10229 / NCIMB 13809 / X14</strain>
    </source>
</reference>
<gene>
    <name evidence="1" type="ordered locus">Nham_2390</name>
</gene>
<sequence length="79" mass="8914">MMAGIDWCAKAAALRTRYEALRDGTANSEVRFGDDMMKKTKASLDLLLADLREAERLCAESQGGRVRRRYAATGRMRPY</sequence>
<keyword evidence="2" id="KW-1185">Reference proteome</keyword>
<dbReference type="KEGG" id="nha:Nham_2390"/>
<evidence type="ECO:0000313" key="1">
    <source>
        <dbReference type="EMBL" id="ABE63181.1"/>
    </source>
</evidence>
<protein>
    <submittedName>
        <fullName evidence="1">Uncharacterized protein</fullName>
    </submittedName>
</protein>
<dbReference type="EMBL" id="CP000319">
    <property type="protein sequence ID" value="ABE63181.1"/>
    <property type="molecule type" value="Genomic_DNA"/>
</dbReference>
<dbReference type="HOGENOM" id="CLU_192286_0_0_5"/>
<organism evidence="1 2">
    <name type="scientific">Nitrobacter hamburgensis (strain DSM 10229 / NCIMB 13809 / X14)</name>
    <dbReference type="NCBI Taxonomy" id="323097"/>
    <lineage>
        <taxon>Bacteria</taxon>
        <taxon>Pseudomonadati</taxon>
        <taxon>Pseudomonadota</taxon>
        <taxon>Alphaproteobacteria</taxon>
        <taxon>Hyphomicrobiales</taxon>
        <taxon>Nitrobacteraceae</taxon>
        <taxon>Nitrobacter</taxon>
    </lineage>
</organism>
<evidence type="ECO:0000313" key="2">
    <source>
        <dbReference type="Proteomes" id="UP000001953"/>
    </source>
</evidence>